<dbReference type="OrthoDB" id="2322499at2759"/>
<dbReference type="Gene3D" id="1.20.1280.50">
    <property type="match status" value="1"/>
</dbReference>
<keyword evidence="3" id="KW-1185">Reference proteome</keyword>
<dbReference type="InterPro" id="IPR036047">
    <property type="entry name" value="F-box-like_dom_sf"/>
</dbReference>
<dbReference type="Pfam" id="PF12937">
    <property type="entry name" value="F-box-like"/>
    <property type="match status" value="1"/>
</dbReference>
<comment type="caution">
    <text evidence="2">The sequence shown here is derived from an EMBL/GenBank/DDBJ whole genome shotgun (WGS) entry which is preliminary data.</text>
</comment>
<dbReference type="Proteomes" id="UP000284842">
    <property type="component" value="Unassembled WGS sequence"/>
</dbReference>
<feature type="domain" description="F-box" evidence="1">
    <location>
        <begin position="84"/>
        <end position="133"/>
    </location>
</feature>
<dbReference type="CDD" id="cd09917">
    <property type="entry name" value="F-box_SF"/>
    <property type="match status" value="1"/>
</dbReference>
<proteinExistence type="predicted"/>
<name>A0A409YNZ8_9AGAR</name>
<dbReference type="SUPFAM" id="SSF81383">
    <property type="entry name" value="F-box domain"/>
    <property type="match status" value="1"/>
</dbReference>
<organism evidence="2 3">
    <name type="scientific">Panaeolus cyanescens</name>
    <dbReference type="NCBI Taxonomy" id="181874"/>
    <lineage>
        <taxon>Eukaryota</taxon>
        <taxon>Fungi</taxon>
        <taxon>Dikarya</taxon>
        <taxon>Basidiomycota</taxon>
        <taxon>Agaricomycotina</taxon>
        <taxon>Agaricomycetes</taxon>
        <taxon>Agaricomycetidae</taxon>
        <taxon>Agaricales</taxon>
        <taxon>Agaricineae</taxon>
        <taxon>Galeropsidaceae</taxon>
        <taxon>Panaeolus</taxon>
    </lineage>
</organism>
<dbReference type="PROSITE" id="PS50181">
    <property type="entry name" value="FBOX"/>
    <property type="match status" value="1"/>
</dbReference>
<dbReference type="InParanoid" id="A0A409YNZ8"/>
<evidence type="ECO:0000313" key="2">
    <source>
        <dbReference type="EMBL" id="PPR04793.1"/>
    </source>
</evidence>
<dbReference type="STRING" id="181874.A0A409YNZ8"/>
<reference evidence="2 3" key="1">
    <citation type="journal article" date="2018" name="Evol. Lett.">
        <title>Horizontal gene cluster transfer increased hallucinogenic mushroom diversity.</title>
        <authorList>
            <person name="Reynolds H.T."/>
            <person name="Vijayakumar V."/>
            <person name="Gluck-Thaler E."/>
            <person name="Korotkin H.B."/>
            <person name="Matheny P.B."/>
            <person name="Slot J.C."/>
        </authorList>
    </citation>
    <scope>NUCLEOTIDE SEQUENCE [LARGE SCALE GENOMIC DNA]</scope>
    <source>
        <strain evidence="2 3">2629</strain>
    </source>
</reference>
<dbReference type="InterPro" id="IPR001810">
    <property type="entry name" value="F-box_dom"/>
</dbReference>
<accession>A0A409YNZ8</accession>
<gene>
    <name evidence="2" type="ORF">CVT24_007109</name>
</gene>
<protein>
    <recommendedName>
        <fullName evidence="1">F-box domain-containing protein</fullName>
    </recommendedName>
</protein>
<dbReference type="EMBL" id="NHTK01000893">
    <property type="protein sequence ID" value="PPR04793.1"/>
    <property type="molecule type" value="Genomic_DNA"/>
</dbReference>
<sequence>MSSRVHEPSPYQHYGASAHALKWDLPFCELSQRDIEDLYGFKAYRHTYVDEARQIKGSFVVNCISKELRIGAQGLHRRMRLSSLSGIIQLPLEIIMEIFSYLHPMDLYHLMQTCRGVRHILLDPQARFVWSRTFDSWYPSILPVPVGISAPKWAALLFAPIVCEQCRSRCGVVDDVFSATICGVCLDTQTMSFNDFYEMMQKLSPPPEVIDLTQLPYQRRWILPQIRKIIYDRNGLGYAFENRIRRSDVASVMPELAAYFKAIQEGVPGSHDLYNDFVSKTSQSTRREETLSQDVTVWRGKYYRKTQEALDVPLHKIIDRIIASFVDYGYEAEDAMVLKQCVEYVRATLLQYKIKKWNKKGDHARSCAFEVWLKAKTTGFVRCRARLELPILQQEEERLAFERGNLSFLDEYYC</sequence>
<dbReference type="AlphaFoldDB" id="A0A409YNZ8"/>
<evidence type="ECO:0000259" key="1">
    <source>
        <dbReference type="PROSITE" id="PS50181"/>
    </source>
</evidence>
<evidence type="ECO:0000313" key="3">
    <source>
        <dbReference type="Proteomes" id="UP000284842"/>
    </source>
</evidence>